<protein>
    <recommendedName>
        <fullName evidence="4">Secreted protein</fullName>
    </recommendedName>
</protein>
<dbReference type="EMBL" id="BAAAMU010000015">
    <property type="protein sequence ID" value="GAA1628833.1"/>
    <property type="molecule type" value="Genomic_DNA"/>
</dbReference>
<comment type="caution">
    <text evidence="2">The sequence shown here is derived from an EMBL/GenBank/DDBJ whole genome shotgun (WGS) entry which is preliminary data.</text>
</comment>
<gene>
    <name evidence="2" type="ORF">GCM10009733_027000</name>
</gene>
<reference evidence="2 3" key="1">
    <citation type="journal article" date="2019" name="Int. J. Syst. Evol. Microbiol.">
        <title>The Global Catalogue of Microorganisms (GCM) 10K type strain sequencing project: providing services to taxonomists for standard genome sequencing and annotation.</title>
        <authorList>
            <consortium name="The Broad Institute Genomics Platform"/>
            <consortium name="The Broad Institute Genome Sequencing Center for Infectious Disease"/>
            <person name="Wu L."/>
            <person name="Ma J."/>
        </authorList>
    </citation>
    <scope>NUCLEOTIDE SEQUENCE [LARGE SCALE GENOMIC DNA]</scope>
    <source>
        <strain evidence="2 3">JCM 13929</strain>
    </source>
</reference>
<evidence type="ECO:0008006" key="4">
    <source>
        <dbReference type="Google" id="ProtNLM"/>
    </source>
</evidence>
<evidence type="ECO:0000313" key="2">
    <source>
        <dbReference type="EMBL" id="GAA1628833.1"/>
    </source>
</evidence>
<dbReference type="Proteomes" id="UP001500064">
    <property type="component" value="Unassembled WGS sequence"/>
</dbReference>
<name>A0ABN2F4S5_9ACTN</name>
<organism evidence="2 3">
    <name type="scientific">Nonomuraea maheshkhaliensis</name>
    <dbReference type="NCBI Taxonomy" id="419590"/>
    <lineage>
        <taxon>Bacteria</taxon>
        <taxon>Bacillati</taxon>
        <taxon>Actinomycetota</taxon>
        <taxon>Actinomycetes</taxon>
        <taxon>Streptosporangiales</taxon>
        <taxon>Streptosporangiaceae</taxon>
        <taxon>Nonomuraea</taxon>
    </lineage>
</organism>
<feature type="compositionally biased region" description="Polar residues" evidence="1">
    <location>
        <begin position="68"/>
        <end position="79"/>
    </location>
</feature>
<feature type="region of interest" description="Disordered" evidence="1">
    <location>
        <begin position="66"/>
        <end position="86"/>
    </location>
</feature>
<proteinExistence type="predicted"/>
<sequence>MRSRAMAADTALCGSPVRAAIAPTVVSGWARRSLTTIRTVRTLVECSPIPSVGIASSPIFISVRPSRNDSTPFTRSTLQAEVGRAG</sequence>
<accession>A0ABN2F4S5</accession>
<evidence type="ECO:0000256" key="1">
    <source>
        <dbReference type="SAM" id="MobiDB-lite"/>
    </source>
</evidence>
<keyword evidence="3" id="KW-1185">Reference proteome</keyword>
<evidence type="ECO:0000313" key="3">
    <source>
        <dbReference type="Proteomes" id="UP001500064"/>
    </source>
</evidence>